<evidence type="ECO:0000256" key="7">
    <source>
        <dbReference type="HAMAP-Rule" id="MF_01057"/>
    </source>
</evidence>
<protein>
    <recommendedName>
        <fullName evidence="7">tRNA (guanine-N(7)-)-methyltransferase</fullName>
        <ecNumber evidence="7">2.1.1.33</ecNumber>
    </recommendedName>
    <alternativeName>
        <fullName evidence="7">tRNA (guanine(46)-N(7))-methyltransferase</fullName>
    </alternativeName>
    <alternativeName>
        <fullName evidence="7">tRNA(m7G46)-methyltransferase</fullName>
    </alternativeName>
</protein>
<dbReference type="AlphaFoldDB" id="A0A497XQM1"/>
<dbReference type="UniPathway" id="UPA00989"/>
<evidence type="ECO:0000256" key="5">
    <source>
        <dbReference type="ARBA" id="ARBA00022691"/>
    </source>
</evidence>
<sequence length="299" mass="34982">MLCPLNYKRVEKPLPWDEVLVEIGFGRGDFLLRIANDNPDVIALGFELSGIGIEKLQKRVKSAGIKNISCVRLDAYWGFHLLLKDNSIRSIYINYPDPWFKRRDTKRRVTSREKLFLFSKKLKKGGSLYVRTDHLPFAEFTIEEATWLGGFEYELRELETSEPLTKYEAKWLSQGRKLYQLTLVKVGETKLIELPKLKEVKELFPVRIEGKEPHTESLEGKEFKLEEGVYLRLFRAYRRPDSELIEALLSEEGFTQRFFIELRKKGRTWIVDISPHSEVLRTENIQKAVNRVAEAAFRP</sequence>
<proteinExistence type="inferred from homology"/>
<keyword evidence="4 7" id="KW-0808">Transferase</keyword>
<dbReference type="EC" id="2.1.1.33" evidence="7"/>
<name>A0A497XQM1_9AQUI</name>
<dbReference type="Gene3D" id="3.40.50.150">
    <property type="entry name" value="Vaccinia Virus protein VP39"/>
    <property type="match status" value="1"/>
</dbReference>
<evidence type="ECO:0000313" key="9">
    <source>
        <dbReference type="Proteomes" id="UP000267841"/>
    </source>
</evidence>
<dbReference type="PANTHER" id="PTHR23417">
    <property type="entry name" value="3-DEOXY-D-MANNO-OCTULOSONIC-ACID TRANSFERASE/TRNA GUANINE-N 7 - -METHYLTRANSFERASE"/>
    <property type="match status" value="1"/>
</dbReference>
<dbReference type="InterPro" id="IPR003358">
    <property type="entry name" value="tRNA_(Gua-N-7)_MeTrfase_Trmb"/>
</dbReference>
<dbReference type="Pfam" id="PF02390">
    <property type="entry name" value="Methyltransf_4"/>
    <property type="match status" value="1"/>
</dbReference>
<dbReference type="HAMAP" id="MF_01057">
    <property type="entry name" value="tRNA_methyltr_TrmB"/>
    <property type="match status" value="1"/>
</dbReference>
<evidence type="ECO:0000256" key="4">
    <source>
        <dbReference type="ARBA" id="ARBA00022679"/>
    </source>
</evidence>
<accession>A0A497XQM1</accession>
<reference evidence="8 9" key="1">
    <citation type="submission" date="2018-10" db="EMBL/GenBank/DDBJ databases">
        <title>Genomic Encyclopedia of Archaeal and Bacterial Type Strains, Phase II (KMG-II): from individual species to whole genera.</title>
        <authorList>
            <person name="Goeker M."/>
        </authorList>
    </citation>
    <scope>NUCLEOTIDE SEQUENCE [LARGE SCALE GENOMIC DNA]</scope>
    <source>
        <strain evidence="8 9">DSM 16510</strain>
    </source>
</reference>
<organism evidence="8 9">
    <name type="scientific">Hydrogenivirga caldilitoris</name>
    <dbReference type="NCBI Taxonomy" id="246264"/>
    <lineage>
        <taxon>Bacteria</taxon>
        <taxon>Pseudomonadati</taxon>
        <taxon>Aquificota</taxon>
        <taxon>Aquificia</taxon>
        <taxon>Aquificales</taxon>
        <taxon>Aquificaceae</taxon>
        <taxon>Hydrogenivirga</taxon>
    </lineage>
</organism>
<comment type="catalytic activity">
    <reaction evidence="1 7">
        <text>guanosine(46) in tRNA + S-adenosyl-L-methionine = N(7)-methylguanosine(46) in tRNA + S-adenosyl-L-homocysteine</text>
        <dbReference type="Rhea" id="RHEA:42708"/>
        <dbReference type="Rhea" id="RHEA-COMP:10188"/>
        <dbReference type="Rhea" id="RHEA-COMP:10189"/>
        <dbReference type="ChEBI" id="CHEBI:57856"/>
        <dbReference type="ChEBI" id="CHEBI:59789"/>
        <dbReference type="ChEBI" id="CHEBI:74269"/>
        <dbReference type="ChEBI" id="CHEBI:74480"/>
        <dbReference type="EC" id="2.1.1.33"/>
    </reaction>
</comment>
<keyword evidence="3 7" id="KW-0489">Methyltransferase</keyword>
<dbReference type="Proteomes" id="UP000267841">
    <property type="component" value="Unassembled WGS sequence"/>
</dbReference>
<evidence type="ECO:0000313" key="8">
    <source>
        <dbReference type="EMBL" id="RLJ70554.1"/>
    </source>
</evidence>
<dbReference type="PROSITE" id="PS51625">
    <property type="entry name" value="SAM_MT_TRMB"/>
    <property type="match status" value="1"/>
</dbReference>
<keyword evidence="9" id="KW-1185">Reference proteome</keyword>
<feature type="binding site" evidence="7">
    <location>
        <position position="101"/>
    </location>
    <ligand>
        <name>substrate</name>
    </ligand>
</feature>
<dbReference type="EMBL" id="RCCJ01000001">
    <property type="protein sequence ID" value="RLJ70554.1"/>
    <property type="molecule type" value="Genomic_DNA"/>
</dbReference>
<dbReference type="SUPFAM" id="SSF53335">
    <property type="entry name" value="S-adenosyl-L-methionine-dependent methyltransferases"/>
    <property type="match status" value="1"/>
</dbReference>
<feature type="binding site" evidence="7">
    <location>
        <position position="47"/>
    </location>
    <ligand>
        <name>S-adenosyl-L-methionine</name>
        <dbReference type="ChEBI" id="CHEBI:59789"/>
    </ligand>
</feature>
<feature type="binding site" evidence="7">
    <location>
        <begin position="165"/>
        <end position="168"/>
    </location>
    <ligand>
        <name>substrate</name>
    </ligand>
</feature>
<evidence type="ECO:0000256" key="1">
    <source>
        <dbReference type="ARBA" id="ARBA00000142"/>
    </source>
</evidence>
<feature type="binding site" evidence="7">
    <location>
        <position position="133"/>
    </location>
    <ligand>
        <name>substrate</name>
    </ligand>
</feature>
<dbReference type="InterPro" id="IPR055361">
    <property type="entry name" value="tRNA_methyltr_TrmB_bact"/>
</dbReference>
<comment type="similarity">
    <text evidence="7">Belongs to the class I-like SAM-binding methyltransferase superfamily. TrmB family.</text>
</comment>
<evidence type="ECO:0000256" key="6">
    <source>
        <dbReference type="ARBA" id="ARBA00022694"/>
    </source>
</evidence>
<keyword evidence="6 7" id="KW-0819">tRNA processing</keyword>
<keyword evidence="5 7" id="KW-0949">S-adenosyl-L-methionine</keyword>
<comment type="caution">
    <text evidence="7">Lacks conserved residue(s) required for the propagation of feature annotation.</text>
</comment>
<dbReference type="InterPro" id="IPR029063">
    <property type="entry name" value="SAM-dependent_MTases_sf"/>
</dbReference>
<comment type="caution">
    <text evidence="8">The sequence shown here is derived from an EMBL/GenBank/DDBJ whole genome shotgun (WGS) entry which is preliminary data.</text>
</comment>
<dbReference type="PANTHER" id="PTHR23417:SF14">
    <property type="entry name" value="PENTACOTRIPEPTIDE-REPEAT REGION OF PRORP DOMAIN-CONTAINING PROTEIN"/>
    <property type="match status" value="1"/>
</dbReference>
<evidence type="ECO:0000256" key="3">
    <source>
        <dbReference type="ARBA" id="ARBA00022603"/>
    </source>
</evidence>
<dbReference type="GO" id="GO:0008176">
    <property type="term" value="F:tRNA (guanine(46)-N7)-methyltransferase activity"/>
    <property type="evidence" value="ECO:0007669"/>
    <property type="project" value="UniProtKB-UniRule"/>
</dbReference>
<feature type="binding site" evidence="7">
    <location>
        <position position="74"/>
    </location>
    <ligand>
        <name>S-adenosyl-L-methionine</name>
        <dbReference type="ChEBI" id="CHEBI:59789"/>
    </ligand>
</feature>
<gene>
    <name evidence="7" type="primary">trmB</name>
    <name evidence="8" type="ORF">BCF55_0830</name>
</gene>
<comment type="function">
    <text evidence="2 7">Catalyzes the formation of N(7)-methylguanine at position 46 (m7G46) in tRNA.</text>
</comment>
<comment type="pathway">
    <text evidence="7">tRNA modification; N(7)-methylguanine-tRNA biosynthesis.</text>
</comment>
<evidence type="ECO:0000256" key="2">
    <source>
        <dbReference type="ARBA" id="ARBA00003015"/>
    </source>
</evidence>
<dbReference type="RefSeq" id="WP_121010385.1">
    <property type="nucleotide sequence ID" value="NZ_RCCJ01000001.1"/>
</dbReference>
<feature type="binding site" evidence="7">
    <location>
        <position position="22"/>
    </location>
    <ligand>
        <name>S-adenosyl-L-methionine</name>
        <dbReference type="ChEBI" id="CHEBI:59789"/>
    </ligand>
</feature>
<feature type="binding site" evidence="7">
    <location>
        <position position="97"/>
    </location>
    <ligand>
        <name>S-adenosyl-L-methionine</name>
        <dbReference type="ChEBI" id="CHEBI:59789"/>
    </ligand>
</feature>
<dbReference type="GO" id="GO:0043527">
    <property type="term" value="C:tRNA methyltransferase complex"/>
    <property type="evidence" value="ECO:0007669"/>
    <property type="project" value="TreeGrafter"/>
</dbReference>
<dbReference type="OrthoDB" id="9802090at2"/>
<dbReference type="NCBIfam" id="TIGR00091">
    <property type="entry name" value="tRNA (guanosine(46)-N7)-methyltransferase TrmB"/>
    <property type="match status" value="1"/>
</dbReference>